<dbReference type="RefSeq" id="WP_260978206.1">
    <property type="nucleotide sequence ID" value="NZ_JAODBU010000002.1"/>
</dbReference>
<gene>
    <name evidence="1" type="ORF">N5B56_01545</name>
</gene>
<evidence type="ECO:0000313" key="2">
    <source>
        <dbReference type="Proteomes" id="UP001431199"/>
    </source>
</evidence>
<keyword evidence="2" id="KW-1185">Reference proteome</keyword>
<protein>
    <submittedName>
        <fullName evidence="1">Uncharacterized protein</fullName>
    </submittedName>
</protein>
<proteinExistence type="predicted"/>
<evidence type="ECO:0000313" key="1">
    <source>
        <dbReference type="EMBL" id="MCT7397770.1"/>
    </source>
</evidence>
<reference evidence="1" key="1">
    <citation type="submission" date="2022-09" db="EMBL/GenBank/DDBJ databases">
        <title>Eubacterium sp. LFL-14 isolated from human feces.</title>
        <authorList>
            <person name="Liu F."/>
        </authorList>
    </citation>
    <scope>NUCLEOTIDE SEQUENCE</scope>
    <source>
        <strain evidence="1">LFL-14</strain>
    </source>
</reference>
<accession>A0ABT2LWW5</accession>
<comment type="caution">
    <text evidence="1">The sequence shown here is derived from an EMBL/GenBank/DDBJ whole genome shotgun (WGS) entry which is preliminary data.</text>
</comment>
<dbReference type="EMBL" id="JAODBU010000002">
    <property type="protein sequence ID" value="MCT7397770.1"/>
    <property type="molecule type" value="Genomic_DNA"/>
</dbReference>
<sequence>MKKYQYLVERTCPMCKKDTFKKLTREEYNQYASYVCYGDSIQKKLTLSDKFGREFFKTGYCPSCQEVLFNSKLADKSEYFTEDSIRENVVKTFIKEKEKEKMTWSKALQSDIADMLTANEKLLILLELDLMDEFYLDENGQVKVVE</sequence>
<organism evidence="1 2">
    <name type="scientific">Eubacterium album</name>
    <dbReference type="NCBI Taxonomy" id="2978477"/>
    <lineage>
        <taxon>Bacteria</taxon>
        <taxon>Bacillati</taxon>
        <taxon>Bacillota</taxon>
        <taxon>Clostridia</taxon>
        <taxon>Eubacteriales</taxon>
        <taxon>Eubacteriaceae</taxon>
        <taxon>Eubacterium</taxon>
    </lineage>
</organism>
<dbReference type="Proteomes" id="UP001431199">
    <property type="component" value="Unassembled WGS sequence"/>
</dbReference>
<name>A0ABT2LWW5_9FIRM</name>